<dbReference type="EMBL" id="JAHZIK010000375">
    <property type="protein sequence ID" value="MBW7455499.1"/>
    <property type="molecule type" value="Genomic_DNA"/>
</dbReference>
<name>A0ABS7C3Q2_9BACL</name>
<keyword evidence="1" id="KW-1133">Transmembrane helix</keyword>
<proteinExistence type="predicted"/>
<protein>
    <recommendedName>
        <fullName evidence="4">Prolipoprotein diacylglyceryl transferase</fullName>
    </recommendedName>
</protein>
<keyword evidence="1" id="KW-0472">Membrane</keyword>
<feature type="transmembrane region" description="Helical" evidence="1">
    <location>
        <begin position="135"/>
        <end position="154"/>
    </location>
</feature>
<feature type="transmembrane region" description="Helical" evidence="1">
    <location>
        <begin position="12"/>
        <end position="33"/>
    </location>
</feature>
<gene>
    <name evidence="2" type="ORF">K0U00_15845</name>
</gene>
<keyword evidence="3" id="KW-1185">Reference proteome</keyword>
<feature type="transmembrane region" description="Helical" evidence="1">
    <location>
        <begin position="197"/>
        <end position="216"/>
    </location>
</feature>
<reference evidence="2 3" key="1">
    <citation type="submission" date="2021-07" db="EMBL/GenBank/DDBJ databases">
        <title>Paenibacillus radiodurans sp. nov., isolated from the southeastern edge of Tengger Desert.</title>
        <authorList>
            <person name="Zhang G."/>
        </authorList>
    </citation>
    <scope>NUCLEOTIDE SEQUENCE [LARGE SCALE GENOMIC DNA]</scope>
    <source>
        <strain evidence="2 3">CCM 7311</strain>
    </source>
</reference>
<evidence type="ECO:0000256" key="1">
    <source>
        <dbReference type="SAM" id="Phobius"/>
    </source>
</evidence>
<evidence type="ECO:0000313" key="3">
    <source>
        <dbReference type="Proteomes" id="UP001519887"/>
    </source>
</evidence>
<feature type="transmembrane region" description="Helical" evidence="1">
    <location>
        <begin position="111"/>
        <end position="129"/>
    </location>
</feature>
<feature type="transmembrane region" description="Helical" evidence="1">
    <location>
        <begin position="87"/>
        <end position="104"/>
    </location>
</feature>
<dbReference type="RefSeq" id="WP_210044117.1">
    <property type="nucleotide sequence ID" value="NZ_JBHLVU010000009.1"/>
</dbReference>
<organism evidence="2 3">
    <name type="scientific">Paenibacillus sepulcri</name>
    <dbReference type="NCBI Taxonomy" id="359917"/>
    <lineage>
        <taxon>Bacteria</taxon>
        <taxon>Bacillati</taxon>
        <taxon>Bacillota</taxon>
        <taxon>Bacilli</taxon>
        <taxon>Bacillales</taxon>
        <taxon>Paenibacillaceae</taxon>
        <taxon>Paenibacillus</taxon>
    </lineage>
</organism>
<sequence>MPELVSIGSARLDGLLLTFILSAAAGLGALWLWQRRSPDSPDRVLQDLLFNAVVIALLGWKLAFIIRDPESVWNSPQSLLLVRGSDTDALIGLFLALLYLLLAVRVRKLSWLRLLDTAAMAVLPGSAVWNGLTDFPYRIIYALLFLIVYIYLLRSVQASEPVSGEYGRAGLLGAGIGGLVVSLFAPYPPGDFPDLTAGLSALQWCFILLAAGGALLQVKRG</sequence>
<feature type="transmembrane region" description="Helical" evidence="1">
    <location>
        <begin position="45"/>
        <end position="67"/>
    </location>
</feature>
<evidence type="ECO:0000313" key="2">
    <source>
        <dbReference type="EMBL" id="MBW7455499.1"/>
    </source>
</evidence>
<comment type="caution">
    <text evidence="2">The sequence shown here is derived from an EMBL/GenBank/DDBJ whole genome shotgun (WGS) entry which is preliminary data.</text>
</comment>
<accession>A0ABS7C3Q2</accession>
<dbReference type="Proteomes" id="UP001519887">
    <property type="component" value="Unassembled WGS sequence"/>
</dbReference>
<evidence type="ECO:0008006" key="4">
    <source>
        <dbReference type="Google" id="ProtNLM"/>
    </source>
</evidence>
<keyword evidence="1" id="KW-0812">Transmembrane</keyword>
<feature type="transmembrane region" description="Helical" evidence="1">
    <location>
        <begin position="166"/>
        <end position="185"/>
    </location>
</feature>